<accession>A0A495MCK0</accession>
<feature type="transmembrane region" description="Helical" evidence="4">
    <location>
        <begin position="49"/>
        <end position="72"/>
    </location>
</feature>
<dbReference type="InterPro" id="IPR020846">
    <property type="entry name" value="MFS_dom"/>
</dbReference>
<dbReference type="Pfam" id="PF07690">
    <property type="entry name" value="MFS_1"/>
    <property type="match status" value="1"/>
</dbReference>
<comment type="caution">
    <text evidence="6">The sequence shown here is derived from an EMBL/GenBank/DDBJ whole genome shotgun (WGS) entry which is preliminary data.</text>
</comment>
<dbReference type="OrthoDB" id="322544at2"/>
<feature type="transmembrane region" description="Helical" evidence="4">
    <location>
        <begin position="125"/>
        <end position="144"/>
    </location>
</feature>
<sequence length="394" mass="41352">MDTIISGDTTKTSFYAAIAPIILSVFAIYLTIGITLGILPGYIQNSLEFGSVTVGIVIGLQALATLLTRAYAGKTTDTKGAKVSTRLGTILTTTTGILYVASTFFMSNVSLALGIILVARMIHGIAESLFLTGALTWGIGLVGAQKSGRVMTWNGIAMYAGIAIGAPLGIGMTKIFGIESAFATLVLLSIISWLIIKKLPTLSVDLSHVRTPFYKVIGSIAGQGLALAFSSIGFACISSFIALFFVQKQWGDPSLAFVCFGVSYVLVRVFFSSFPDKYGGLRVTLFSLLIEILGQLLIGFSTSKVMAIAGCSLTGAGFSLIFPSLGVLAIKKVNPQMRGTALGAYAAFFDLSLGIAAPIAGFVASWFDYQSVYIFGGVSALLAIVVLLLGKNKA</sequence>
<proteinExistence type="predicted"/>
<feature type="transmembrane region" description="Helical" evidence="4">
    <location>
        <begin position="283"/>
        <end position="300"/>
    </location>
</feature>
<evidence type="ECO:0000256" key="1">
    <source>
        <dbReference type="ARBA" id="ARBA00022692"/>
    </source>
</evidence>
<dbReference type="Proteomes" id="UP000277579">
    <property type="component" value="Unassembled WGS sequence"/>
</dbReference>
<keyword evidence="7" id="KW-1185">Reference proteome</keyword>
<reference evidence="6 7" key="1">
    <citation type="submission" date="2018-10" db="EMBL/GenBank/DDBJ databases">
        <title>Genomic Encyclopedia of Archaeal and Bacterial Type Strains, Phase II (KMG-II): from individual species to whole genera.</title>
        <authorList>
            <person name="Goeker M."/>
        </authorList>
    </citation>
    <scope>NUCLEOTIDE SEQUENCE [LARGE SCALE GENOMIC DNA]</scope>
    <source>
        <strain evidence="6 7">DSM 29537</strain>
    </source>
</reference>
<evidence type="ECO:0000256" key="2">
    <source>
        <dbReference type="ARBA" id="ARBA00022989"/>
    </source>
</evidence>
<dbReference type="InterPro" id="IPR011701">
    <property type="entry name" value="MFS"/>
</dbReference>
<dbReference type="InterPro" id="IPR052714">
    <property type="entry name" value="MFS_Exporter"/>
</dbReference>
<feature type="transmembrane region" description="Helical" evidence="4">
    <location>
        <begin position="12"/>
        <end position="43"/>
    </location>
</feature>
<dbReference type="PANTHER" id="PTHR23531">
    <property type="entry name" value="QUINOLENE RESISTANCE PROTEIN NORA"/>
    <property type="match status" value="1"/>
</dbReference>
<feature type="transmembrane region" description="Helical" evidence="4">
    <location>
        <begin position="342"/>
        <end position="366"/>
    </location>
</feature>
<dbReference type="NCBIfam" id="NF003477">
    <property type="entry name" value="PRK05122.1"/>
    <property type="match status" value="1"/>
</dbReference>
<dbReference type="AlphaFoldDB" id="A0A495MCK0"/>
<gene>
    <name evidence="6" type="ORF">CLV94_2042</name>
</gene>
<evidence type="ECO:0000313" key="7">
    <source>
        <dbReference type="Proteomes" id="UP000277579"/>
    </source>
</evidence>
<dbReference type="NCBIfam" id="NF009048">
    <property type="entry name" value="PRK12382.1"/>
    <property type="match status" value="1"/>
</dbReference>
<evidence type="ECO:0000313" key="6">
    <source>
        <dbReference type="EMBL" id="RKS23138.1"/>
    </source>
</evidence>
<keyword evidence="3 4" id="KW-0472">Membrane</keyword>
<name>A0A495MCK0_9FLAO</name>
<feature type="domain" description="Major facilitator superfamily (MFS) profile" evidence="5">
    <location>
        <begin position="214"/>
        <end position="394"/>
    </location>
</feature>
<dbReference type="PANTHER" id="PTHR23531:SF1">
    <property type="entry name" value="QUINOLENE RESISTANCE PROTEIN NORA"/>
    <property type="match status" value="1"/>
</dbReference>
<feature type="transmembrane region" description="Helical" evidence="4">
    <location>
        <begin position="372"/>
        <end position="390"/>
    </location>
</feature>
<feature type="transmembrane region" description="Helical" evidence="4">
    <location>
        <begin position="216"/>
        <end position="247"/>
    </location>
</feature>
<feature type="transmembrane region" description="Helical" evidence="4">
    <location>
        <begin position="253"/>
        <end position="271"/>
    </location>
</feature>
<dbReference type="EMBL" id="RBLC01000002">
    <property type="protein sequence ID" value="RKS23138.1"/>
    <property type="molecule type" value="Genomic_DNA"/>
</dbReference>
<feature type="transmembrane region" description="Helical" evidence="4">
    <location>
        <begin position="151"/>
        <end position="170"/>
    </location>
</feature>
<keyword evidence="2 4" id="KW-1133">Transmembrane helix</keyword>
<dbReference type="PROSITE" id="PS50850">
    <property type="entry name" value="MFS"/>
    <property type="match status" value="1"/>
</dbReference>
<dbReference type="SUPFAM" id="SSF103473">
    <property type="entry name" value="MFS general substrate transporter"/>
    <property type="match status" value="1"/>
</dbReference>
<dbReference type="RefSeq" id="WP_121376364.1">
    <property type="nucleotide sequence ID" value="NZ_RBLC01000002.1"/>
</dbReference>
<dbReference type="Gene3D" id="1.20.1250.20">
    <property type="entry name" value="MFS general substrate transporter like domains"/>
    <property type="match status" value="1"/>
</dbReference>
<keyword evidence="1 4" id="KW-0812">Transmembrane</keyword>
<evidence type="ECO:0000256" key="4">
    <source>
        <dbReference type="SAM" id="Phobius"/>
    </source>
</evidence>
<organism evidence="6 7">
    <name type="scientific">Flavobacterium endophyticum</name>
    <dbReference type="NCBI Taxonomy" id="1540163"/>
    <lineage>
        <taxon>Bacteria</taxon>
        <taxon>Pseudomonadati</taxon>
        <taxon>Bacteroidota</taxon>
        <taxon>Flavobacteriia</taxon>
        <taxon>Flavobacteriales</taxon>
        <taxon>Flavobacteriaceae</taxon>
        <taxon>Flavobacterium</taxon>
    </lineage>
</organism>
<dbReference type="InterPro" id="IPR036259">
    <property type="entry name" value="MFS_trans_sf"/>
</dbReference>
<evidence type="ECO:0000256" key="3">
    <source>
        <dbReference type="ARBA" id="ARBA00023136"/>
    </source>
</evidence>
<dbReference type="GO" id="GO:0022857">
    <property type="term" value="F:transmembrane transporter activity"/>
    <property type="evidence" value="ECO:0007669"/>
    <property type="project" value="InterPro"/>
</dbReference>
<evidence type="ECO:0000259" key="5">
    <source>
        <dbReference type="PROSITE" id="PS50850"/>
    </source>
</evidence>
<protein>
    <submittedName>
        <fullName evidence="6">Putative MFS family arabinose efflux permease</fullName>
    </submittedName>
</protein>
<feature type="transmembrane region" description="Helical" evidence="4">
    <location>
        <begin position="176"/>
        <end position="196"/>
    </location>
</feature>
<feature type="transmembrane region" description="Helical" evidence="4">
    <location>
        <begin position="306"/>
        <end position="330"/>
    </location>
</feature>